<evidence type="ECO:0000313" key="5">
    <source>
        <dbReference type="EMBL" id="MEN7547231.1"/>
    </source>
</evidence>
<accession>A0AAW9S2A2</accession>
<dbReference type="PANTHER" id="PTHR32347">
    <property type="entry name" value="EFFLUX SYSTEM COMPONENT YKNX-RELATED"/>
    <property type="match status" value="1"/>
</dbReference>
<evidence type="ECO:0000256" key="2">
    <source>
        <dbReference type="ARBA" id="ARBA00023054"/>
    </source>
</evidence>
<keyword evidence="6" id="KW-1185">Reference proteome</keyword>
<comment type="caution">
    <text evidence="5">The sequence shown here is derived from an EMBL/GenBank/DDBJ whole genome shotgun (WGS) entry which is preliminary data.</text>
</comment>
<dbReference type="AlphaFoldDB" id="A0AAW9S2A2"/>
<evidence type="ECO:0000313" key="6">
    <source>
        <dbReference type="Proteomes" id="UP001403385"/>
    </source>
</evidence>
<evidence type="ECO:0000259" key="4">
    <source>
        <dbReference type="Pfam" id="PF25990"/>
    </source>
</evidence>
<sequence>MKRKLFIAGAILLVLIAASFYWLSGSEDTQDIIVGVKQGDFEITVNSTGELNPLRSVSIFGPKKARNSGVREMKILRMVAEGTVVKEGDFIAELDRAELFNKLKEAQDQLIKEEAQFTQAQLDTALQLREARDKILNLEFAVEEKEIRLEQSTYEPPATIKQAEIELEKAKRDFRQAKENYKIKTNQSRAKMTEAAINLGNVRQKVEFIQEILDGFTINAPQAGMVIYARDWGGKKIREGSTVYTWNPEVATLPDLTKMISKTYINEVDIMKITKGQHVKIGIDAFPEKRLSGEVVSVANVGEQKPNSDAKVFEVEIMVNEMDTTLRPAMTTSNLIICETEENAMHIPLECLHNEGDSISYVYKKGGMGITKQEVLVGKSNDNEVIIKSGLQIEDQVFLSTPEGMADSKINLLTPSEKNLAMEK</sequence>
<feature type="coiled-coil region" evidence="3">
    <location>
        <begin position="96"/>
        <end position="187"/>
    </location>
</feature>
<reference evidence="5 6" key="1">
    <citation type="submission" date="2024-04" db="EMBL/GenBank/DDBJ databases">
        <title>Novel genus in family Flammeovirgaceae.</title>
        <authorList>
            <person name="Nguyen T.H."/>
            <person name="Vuong T.Q."/>
            <person name="Le H."/>
            <person name="Kim S.-G."/>
        </authorList>
    </citation>
    <scope>NUCLEOTIDE SEQUENCE [LARGE SCALE GENOMIC DNA]</scope>
    <source>
        <strain evidence="5 6">JCM 23209</strain>
    </source>
</reference>
<protein>
    <submittedName>
        <fullName evidence="5">Efflux RND transporter periplasmic adaptor subunit</fullName>
    </submittedName>
</protein>
<dbReference type="EMBL" id="JBDKWZ010000002">
    <property type="protein sequence ID" value="MEN7547231.1"/>
    <property type="molecule type" value="Genomic_DNA"/>
</dbReference>
<dbReference type="Gene3D" id="2.40.420.20">
    <property type="match status" value="1"/>
</dbReference>
<dbReference type="Gene3D" id="2.40.30.170">
    <property type="match status" value="1"/>
</dbReference>
<dbReference type="InterPro" id="IPR050465">
    <property type="entry name" value="UPF0194_transport"/>
</dbReference>
<name>A0AAW9S2A2_9BACT</name>
<comment type="subcellular location">
    <subcellularLocation>
        <location evidence="1">Cell envelope</location>
    </subcellularLocation>
</comment>
<dbReference type="InterPro" id="IPR058636">
    <property type="entry name" value="Beta-barrel_YknX"/>
</dbReference>
<proteinExistence type="predicted"/>
<evidence type="ECO:0000256" key="3">
    <source>
        <dbReference type="SAM" id="Coils"/>
    </source>
</evidence>
<dbReference type="GO" id="GO:0030313">
    <property type="term" value="C:cell envelope"/>
    <property type="evidence" value="ECO:0007669"/>
    <property type="project" value="UniProtKB-SubCell"/>
</dbReference>
<dbReference type="RefSeq" id="WP_346820016.1">
    <property type="nucleotide sequence ID" value="NZ_JBDKWZ010000002.1"/>
</dbReference>
<feature type="domain" description="YknX-like beta-barrel" evidence="4">
    <location>
        <begin position="262"/>
        <end position="331"/>
    </location>
</feature>
<dbReference type="Proteomes" id="UP001403385">
    <property type="component" value="Unassembled WGS sequence"/>
</dbReference>
<keyword evidence="2 3" id="KW-0175">Coiled coil</keyword>
<evidence type="ECO:0000256" key="1">
    <source>
        <dbReference type="ARBA" id="ARBA00004196"/>
    </source>
</evidence>
<organism evidence="5 6">
    <name type="scientific">Rapidithrix thailandica</name>
    <dbReference type="NCBI Taxonomy" id="413964"/>
    <lineage>
        <taxon>Bacteria</taxon>
        <taxon>Pseudomonadati</taxon>
        <taxon>Bacteroidota</taxon>
        <taxon>Cytophagia</taxon>
        <taxon>Cytophagales</taxon>
        <taxon>Flammeovirgaceae</taxon>
        <taxon>Rapidithrix</taxon>
    </lineage>
</organism>
<dbReference type="Pfam" id="PF25990">
    <property type="entry name" value="Beta-barrel_YknX"/>
    <property type="match status" value="1"/>
</dbReference>
<gene>
    <name evidence="5" type="ORF">AAG747_04885</name>
</gene>